<reference evidence="4 5" key="1">
    <citation type="submission" date="2019-01" db="EMBL/GenBank/DDBJ databases">
        <title>Sequencing of cultivated peanut Arachis hypogaea provides insights into genome evolution and oil improvement.</title>
        <authorList>
            <person name="Chen X."/>
        </authorList>
    </citation>
    <scope>NUCLEOTIDE SEQUENCE [LARGE SCALE GENOMIC DNA]</scope>
    <source>
        <strain evidence="5">cv. Fuhuasheng</strain>
        <tissue evidence="4">Leaves</tissue>
    </source>
</reference>
<dbReference type="InterPro" id="IPR040256">
    <property type="entry name" value="At4g02000-like"/>
</dbReference>
<keyword evidence="1" id="KW-0479">Metal-binding</keyword>
<gene>
    <name evidence="4" type="ORF">Ahy_B04g070161</name>
</gene>
<dbReference type="InterPro" id="IPR025558">
    <property type="entry name" value="DUF4283"/>
</dbReference>
<evidence type="ECO:0000313" key="5">
    <source>
        <dbReference type="Proteomes" id="UP000289738"/>
    </source>
</evidence>
<dbReference type="Pfam" id="PF14392">
    <property type="entry name" value="zf-CCHC_4"/>
    <property type="match status" value="1"/>
</dbReference>
<evidence type="ECO:0000259" key="3">
    <source>
        <dbReference type="PROSITE" id="PS50158"/>
    </source>
</evidence>
<keyword evidence="5" id="KW-1185">Reference proteome</keyword>
<feature type="compositionally biased region" description="Basic and acidic residues" evidence="2">
    <location>
        <begin position="253"/>
        <end position="288"/>
    </location>
</feature>
<dbReference type="EMBL" id="SDMP01000014">
    <property type="protein sequence ID" value="RYR12841.1"/>
    <property type="molecule type" value="Genomic_DNA"/>
</dbReference>
<dbReference type="AlphaFoldDB" id="A0A444ZFH0"/>
<keyword evidence="1" id="KW-0862">Zinc</keyword>
<proteinExistence type="predicted"/>
<dbReference type="PANTHER" id="PTHR31286">
    <property type="entry name" value="GLYCINE-RICH CELL WALL STRUCTURAL PROTEIN 1.8-LIKE"/>
    <property type="match status" value="1"/>
</dbReference>
<name>A0A444ZFH0_ARAHY</name>
<dbReference type="GO" id="GO:0008270">
    <property type="term" value="F:zinc ion binding"/>
    <property type="evidence" value="ECO:0007669"/>
    <property type="project" value="UniProtKB-KW"/>
</dbReference>
<evidence type="ECO:0000256" key="1">
    <source>
        <dbReference type="PROSITE-ProRule" id="PRU00047"/>
    </source>
</evidence>
<feature type="domain" description="CCHC-type" evidence="3">
    <location>
        <begin position="201"/>
        <end position="216"/>
    </location>
</feature>
<dbReference type="InterPro" id="IPR001878">
    <property type="entry name" value="Znf_CCHC"/>
</dbReference>
<dbReference type="Pfam" id="PF14111">
    <property type="entry name" value="DUF4283"/>
    <property type="match status" value="1"/>
</dbReference>
<keyword evidence="1" id="KW-0863">Zinc-finger</keyword>
<feature type="region of interest" description="Disordered" evidence="2">
    <location>
        <begin position="250"/>
        <end position="288"/>
    </location>
</feature>
<organism evidence="4 5">
    <name type="scientific">Arachis hypogaea</name>
    <name type="common">Peanut</name>
    <dbReference type="NCBI Taxonomy" id="3818"/>
    <lineage>
        <taxon>Eukaryota</taxon>
        <taxon>Viridiplantae</taxon>
        <taxon>Streptophyta</taxon>
        <taxon>Embryophyta</taxon>
        <taxon>Tracheophyta</taxon>
        <taxon>Spermatophyta</taxon>
        <taxon>Magnoliopsida</taxon>
        <taxon>eudicotyledons</taxon>
        <taxon>Gunneridae</taxon>
        <taxon>Pentapetalae</taxon>
        <taxon>rosids</taxon>
        <taxon>fabids</taxon>
        <taxon>Fabales</taxon>
        <taxon>Fabaceae</taxon>
        <taxon>Papilionoideae</taxon>
        <taxon>50 kb inversion clade</taxon>
        <taxon>dalbergioids sensu lato</taxon>
        <taxon>Dalbergieae</taxon>
        <taxon>Pterocarpus clade</taxon>
        <taxon>Arachis</taxon>
    </lineage>
</organism>
<comment type="caution">
    <text evidence="4">The sequence shown here is derived from an EMBL/GenBank/DDBJ whole genome shotgun (WGS) entry which is preliminary data.</text>
</comment>
<accession>A0A444ZFH0</accession>
<dbReference type="InterPro" id="IPR025836">
    <property type="entry name" value="Zn_knuckle_CX2CX4HX4C"/>
</dbReference>
<protein>
    <recommendedName>
        <fullName evidence="3">CCHC-type domain-containing protein</fullName>
    </recommendedName>
</protein>
<dbReference type="Proteomes" id="UP000289738">
    <property type="component" value="Chromosome B04"/>
</dbReference>
<evidence type="ECO:0000313" key="4">
    <source>
        <dbReference type="EMBL" id="RYR12841.1"/>
    </source>
</evidence>
<dbReference type="PANTHER" id="PTHR31286:SF178">
    <property type="entry name" value="DUF4283 DOMAIN-CONTAINING PROTEIN"/>
    <property type="match status" value="1"/>
</dbReference>
<dbReference type="GO" id="GO:0003676">
    <property type="term" value="F:nucleic acid binding"/>
    <property type="evidence" value="ECO:0007669"/>
    <property type="project" value="InterPro"/>
</dbReference>
<dbReference type="PROSITE" id="PS50158">
    <property type="entry name" value="ZF_CCHC"/>
    <property type="match status" value="1"/>
</dbReference>
<evidence type="ECO:0000256" key="2">
    <source>
        <dbReference type="SAM" id="MobiDB-lite"/>
    </source>
</evidence>
<sequence length="288" mass="33268">MAKFGMESIEGKVINLNKPGVQGFKTDCVNIVEKVISDKEINFKACKNALMGMWGNPQGVAITEISLKKMLFSFKDRRKGLQILQNSPWNMRGNLINFILWTERESVFEVDHDIMEFWIQVHGLSLDYMHKEAALQIGNMLGVLAEAKDRRVEGVLRRYFLRIRMEINITKQLPTGFWLAREFLPHMWVHFKYERLPDCYCFNCGIIGHEKKSCTNPIAIASWDSTKPRYSAGLGVYQGRYNTSMAVGSSRQEGWKAKEVKEEARGWQSGERESDRKQDTEESMIRAK</sequence>